<accession>A0A4Q2K2Y8</accession>
<dbReference type="InterPro" id="IPR046867">
    <property type="entry name" value="AldOxase/xan_DH_MoCoBD2"/>
</dbReference>
<dbReference type="Pfam" id="PF20256">
    <property type="entry name" value="MoCoBD_2"/>
    <property type="match status" value="1"/>
</dbReference>
<reference evidence="4 5" key="1">
    <citation type="submission" date="2019-01" db="EMBL/GenBank/DDBJ databases">
        <title>Senegalimassilia sp. nov. KGMB04484 isolated human feces.</title>
        <authorList>
            <person name="Han K.-I."/>
            <person name="Kim J.-S."/>
            <person name="Lee K.C."/>
            <person name="Suh M.K."/>
            <person name="Eom M.K."/>
            <person name="Lee J.H."/>
            <person name="Park S.-H."/>
            <person name="Kang S.W."/>
            <person name="Park J.-E."/>
            <person name="Oh B.S."/>
            <person name="Yu S.Y."/>
            <person name="Choi S.-H."/>
            <person name="Lee D.H."/>
            <person name="Yoon H."/>
            <person name="Kim B.-Y."/>
            <person name="Lee J.H."/>
            <person name="Lee J.-S."/>
        </authorList>
    </citation>
    <scope>NUCLEOTIDE SEQUENCE [LARGE SCALE GENOMIC DNA]</scope>
    <source>
        <strain evidence="4 5">KGMB04484</strain>
    </source>
</reference>
<dbReference type="GO" id="GO:0016491">
    <property type="term" value="F:oxidoreductase activity"/>
    <property type="evidence" value="ECO:0007669"/>
    <property type="project" value="UniProtKB-KW"/>
</dbReference>
<dbReference type="InterPro" id="IPR016208">
    <property type="entry name" value="Ald_Oxase/xanthine_DH-like"/>
</dbReference>
<dbReference type="SUPFAM" id="SSF54665">
    <property type="entry name" value="CO dehydrogenase molybdoprotein N-domain-like"/>
    <property type="match status" value="1"/>
</dbReference>
<dbReference type="Gene3D" id="3.90.1170.50">
    <property type="entry name" value="Aldehyde oxidase/xanthine dehydrogenase, a/b hammerhead"/>
    <property type="match status" value="1"/>
</dbReference>
<evidence type="ECO:0000313" key="5">
    <source>
        <dbReference type="Proteomes" id="UP000293345"/>
    </source>
</evidence>
<evidence type="ECO:0000313" key="4">
    <source>
        <dbReference type="EMBL" id="RXZ54391.1"/>
    </source>
</evidence>
<dbReference type="AlphaFoldDB" id="A0A4Q2K2Y8"/>
<dbReference type="GO" id="GO:0005506">
    <property type="term" value="F:iron ion binding"/>
    <property type="evidence" value="ECO:0007669"/>
    <property type="project" value="InterPro"/>
</dbReference>
<organism evidence="4 5">
    <name type="scientific">Senegalimassilia faecalis</name>
    <dbReference type="NCBI Taxonomy" id="2509433"/>
    <lineage>
        <taxon>Bacteria</taxon>
        <taxon>Bacillati</taxon>
        <taxon>Actinomycetota</taxon>
        <taxon>Coriobacteriia</taxon>
        <taxon>Coriobacteriales</taxon>
        <taxon>Coriobacteriaceae</taxon>
        <taxon>Senegalimassilia</taxon>
    </lineage>
</organism>
<dbReference type="RefSeq" id="WP_129424715.1">
    <property type="nucleotide sequence ID" value="NZ_SDPW01000001.1"/>
</dbReference>
<keyword evidence="1" id="KW-0500">Molybdenum</keyword>
<dbReference type="EMBL" id="SDPW01000001">
    <property type="protein sequence ID" value="RXZ54391.1"/>
    <property type="molecule type" value="Genomic_DNA"/>
</dbReference>
<comment type="caution">
    <text evidence="4">The sequence shown here is derived from an EMBL/GenBank/DDBJ whole genome shotgun (WGS) entry which is preliminary data.</text>
</comment>
<dbReference type="Pfam" id="PF02738">
    <property type="entry name" value="MoCoBD_1"/>
    <property type="match status" value="1"/>
</dbReference>
<dbReference type="InterPro" id="IPR037165">
    <property type="entry name" value="AldOxase/xan_DH_Mopterin-bd_sf"/>
</dbReference>
<dbReference type="SUPFAM" id="SSF56003">
    <property type="entry name" value="Molybdenum cofactor-binding domain"/>
    <property type="match status" value="1"/>
</dbReference>
<dbReference type="PANTHER" id="PTHR11908">
    <property type="entry name" value="XANTHINE DEHYDROGENASE"/>
    <property type="match status" value="1"/>
</dbReference>
<evidence type="ECO:0000256" key="1">
    <source>
        <dbReference type="ARBA" id="ARBA00022505"/>
    </source>
</evidence>
<name>A0A4Q2K2Y8_9ACTN</name>
<dbReference type="InterPro" id="IPR000674">
    <property type="entry name" value="Ald_Oxase/Xan_DH_a/b"/>
</dbReference>
<keyword evidence="2" id="KW-0560">Oxidoreductase</keyword>
<sequence>MSNHAYCQVGKSVRKKDSLQLLLGKPVYTADIVPDALVVKLLRSPHANAMVKAIDVSKAKKVDGVVDVFTWEDVPTQRFSNAGQTYPETSPYDRLIIDRHVRYVGDVVAIVAAETEQAADKALSRIKVTYDVLEPVLDFTRALDNPVVVHPEDDWKMLCDLGSDSKRNLVSTTGDADGDIEAVLADCDVVIDRTYHTKAFNQAMMETFRTFTELDRYGRLHVISSTQIVFHVRRILSHALGIPKSRIRVEKPRIGGGFGAKQTAVCEMYPAFVTMKTGRPAMCVYTREEAQTCGSPRHEMQIRVRLGANRDGRIRALDVDTLSNQGAYGEHGWATSGLTGHKSIPLYTGSLEAFKFKADVVYTNTEPAGAYRGFGATQGQFAVETAVNELAAQLGVDPIALRERNMVREGMAMPAYYGEVTNACALDRCLARCRELFDWDAKFPVRDMGGGKVRAAGMAMSMQGSGISGVDVGSVTVKLNDDGTFMLLIGAADMGTGCDTILAQMVAEHMDCSVDDVSVFGADTDASPYDSGSYASSTTYITGMAVQKACDKLKGNLCAIAAKVLDCPADELAFEDGRVVRQATGQTVELAAIAQRSQSFCDIPAEATASHTSPVSPPPFMVGMVEIELDRETGVVEVLDYVSVVDCGLPINPALARIQAEGGIVQGIGHTLLEDVTRTKAGAMRESSFFTYRLPTRLDVGRIRVEFEQSCEPTGPFGAKSIGEIVINTPAPALAQAIYRATGVWHRELPILPEHILLAKAGQ</sequence>
<evidence type="ECO:0000259" key="3">
    <source>
        <dbReference type="SMART" id="SM01008"/>
    </source>
</evidence>
<dbReference type="InterPro" id="IPR008274">
    <property type="entry name" value="AldOxase/xan_DH_MoCoBD1"/>
</dbReference>
<dbReference type="Gene3D" id="3.30.365.10">
    <property type="entry name" value="Aldehyde oxidase/xanthine dehydrogenase, molybdopterin binding domain"/>
    <property type="match status" value="4"/>
</dbReference>
<feature type="domain" description="Aldehyde oxidase/xanthine dehydrogenase a/b hammerhead" evidence="3">
    <location>
        <begin position="23"/>
        <end position="134"/>
    </location>
</feature>
<dbReference type="PANTHER" id="PTHR11908:SF132">
    <property type="entry name" value="ALDEHYDE OXIDASE 1-RELATED"/>
    <property type="match status" value="1"/>
</dbReference>
<dbReference type="OrthoDB" id="9758509at2"/>
<dbReference type="Proteomes" id="UP000293345">
    <property type="component" value="Unassembled WGS sequence"/>
</dbReference>
<keyword evidence="5" id="KW-1185">Reference proteome</keyword>
<dbReference type="InterPro" id="IPR036856">
    <property type="entry name" value="Ald_Oxase/Xan_DH_a/b_sf"/>
</dbReference>
<dbReference type="Pfam" id="PF01315">
    <property type="entry name" value="Ald_Xan_dh_C"/>
    <property type="match status" value="1"/>
</dbReference>
<proteinExistence type="predicted"/>
<protein>
    <submittedName>
        <fullName evidence="4">Aldehyde oxidase</fullName>
    </submittedName>
</protein>
<dbReference type="SMART" id="SM01008">
    <property type="entry name" value="Ald_Xan_dh_C"/>
    <property type="match status" value="1"/>
</dbReference>
<gene>
    <name evidence="4" type="ORF">ET524_07800</name>
</gene>
<evidence type="ECO:0000256" key="2">
    <source>
        <dbReference type="ARBA" id="ARBA00023002"/>
    </source>
</evidence>